<gene>
    <name evidence="1" type="ORF">PsorP6_008820</name>
</gene>
<protein>
    <submittedName>
        <fullName evidence="1">Uncharacterized protein</fullName>
    </submittedName>
</protein>
<comment type="caution">
    <text evidence="1">The sequence shown here is derived from an EMBL/GenBank/DDBJ whole genome shotgun (WGS) entry which is preliminary data.</text>
</comment>
<proteinExistence type="predicted"/>
<name>A0ACC0VXQ2_9STRA</name>
<sequence>MAVHRIGIVKNKKANASAEARSCAVSGRRKRGVGAHPSEMKALRDPVTDVRAARRASGAFDGCLDDIRSTDTNFVFQN</sequence>
<dbReference type="Proteomes" id="UP001163321">
    <property type="component" value="Chromosome 5"/>
</dbReference>
<evidence type="ECO:0000313" key="1">
    <source>
        <dbReference type="EMBL" id="KAI9911279.1"/>
    </source>
</evidence>
<dbReference type="EMBL" id="CM047584">
    <property type="protein sequence ID" value="KAI9911279.1"/>
    <property type="molecule type" value="Genomic_DNA"/>
</dbReference>
<reference evidence="1 2" key="1">
    <citation type="journal article" date="2022" name="bioRxiv">
        <title>The genome of the oomycete Peronosclerospora sorghi, a cosmopolitan pathogen of maize and sorghum, is inflated with dispersed pseudogenes.</title>
        <authorList>
            <person name="Fletcher K."/>
            <person name="Martin F."/>
            <person name="Isakeit T."/>
            <person name="Cavanaugh K."/>
            <person name="Magill C."/>
            <person name="Michelmore R."/>
        </authorList>
    </citation>
    <scope>NUCLEOTIDE SEQUENCE [LARGE SCALE GENOMIC DNA]</scope>
    <source>
        <strain evidence="1">P6</strain>
    </source>
</reference>
<evidence type="ECO:0000313" key="2">
    <source>
        <dbReference type="Proteomes" id="UP001163321"/>
    </source>
</evidence>
<accession>A0ACC0VXQ2</accession>
<organism evidence="1 2">
    <name type="scientific">Peronosclerospora sorghi</name>
    <dbReference type="NCBI Taxonomy" id="230839"/>
    <lineage>
        <taxon>Eukaryota</taxon>
        <taxon>Sar</taxon>
        <taxon>Stramenopiles</taxon>
        <taxon>Oomycota</taxon>
        <taxon>Peronosporomycetes</taxon>
        <taxon>Peronosporales</taxon>
        <taxon>Peronosporaceae</taxon>
        <taxon>Peronosclerospora</taxon>
    </lineage>
</organism>
<keyword evidence="2" id="KW-1185">Reference proteome</keyword>